<evidence type="ECO:0000256" key="4">
    <source>
        <dbReference type="ARBA" id="ARBA00022840"/>
    </source>
</evidence>
<evidence type="ECO:0000313" key="13">
    <source>
        <dbReference type="Proteomes" id="UP000704529"/>
    </source>
</evidence>
<feature type="domain" description="ABC transporter" evidence="8">
    <location>
        <begin position="320"/>
        <end position="556"/>
    </location>
</feature>
<dbReference type="SUPFAM" id="SSF90123">
    <property type="entry name" value="ABC transporter transmembrane region"/>
    <property type="match status" value="1"/>
</dbReference>
<name>A0AA40ZYC9_9SPHN</name>
<feature type="transmembrane region" description="Helical" evidence="7">
    <location>
        <begin position="7"/>
        <end position="30"/>
    </location>
</feature>
<sequence>MRRYRSVFGMIVAVSAILNVLLLAGSIYMMLVYDSVLPGRSIPTLVGLLVMVTLAYAFQGFFENLRAGMLSDVGNGLDRALSRRVQTAMGQISLNGGVQQGDGLGPMRDLDQIRSFISGSGVATMIDLPWILFFLGILFMLHVWLGVTTLVGALILLGLTLITNRKMKQPANDLHQISSVRNALAEGNIRHVELFAALGMRDRMRERWERVNDHYVGLSNRVARQSAELGGLSKMLRMLLQSVILSVGALLVISGKASGGVIFASSILSGRALAPVDQAIANWRNLVGARQGWARLKQLFARVPATEPGAIRLPPPRQSLLVENLVVGPPGTQRTTLHGVQFRLNPGDALGLIGPSGAGKTTLGRALIGLWKPQAGAVRLDGAALDQWWPEDLGRSLGYLPQSVELVGGTIAQNIARFDLQATSDAIIAAARAAGVHALITSLPGGYDTQLTDDGRELSAGQRQRIGLARALYGDPFLVVLDEPNSNLDAEGEAALAAAIGSVRDRGGIVVVIAHRPSVLGQVNKIMYLRDGRIEVFGPSDQVMEHLSRAAIPQAAAAAPERTLEESKS</sequence>
<dbReference type="EMBL" id="JACHNX010000018">
    <property type="protein sequence ID" value="MBB4611040.1"/>
    <property type="molecule type" value="Genomic_DNA"/>
</dbReference>
<dbReference type="GO" id="GO:0034040">
    <property type="term" value="F:ATPase-coupled lipid transmembrane transporter activity"/>
    <property type="evidence" value="ECO:0007669"/>
    <property type="project" value="TreeGrafter"/>
</dbReference>
<dbReference type="InterPro" id="IPR011527">
    <property type="entry name" value="ABC1_TM_dom"/>
</dbReference>
<dbReference type="InterPro" id="IPR017871">
    <property type="entry name" value="ABC_transporter-like_CS"/>
</dbReference>
<keyword evidence="3" id="KW-0547">Nucleotide-binding</keyword>
<dbReference type="Proteomes" id="UP000584663">
    <property type="component" value="Unassembled WGS sequence"/>
</dbReference>
<reference evidence="11" key="2">
    <citation type="submission" date="2021-01" db="EMBL/GenBank/DDBJ databases">
        <title>Genome Sequencing of Type Strains.</title>
        <authorList>
            <person name="Lemaire J.F."/>
            <person name="Inderbitzin P."/>
            <person name="Collins S.B."/>
            <person name="Wespe N."/>
            <person name="Knight-Connoni V."/>
        </authorList>
    </citation>
    <scope>NUCLEOTIDE SEQUENCE</scope>
    <source>
        <strain evidence="11">DSM 14562</strain>
    </source>
</reference>
<dbReference type="PANTHER" id="PTHR24221">
    <property type="entry name" value="ATP-BINDING CASSETTE SUB-FAMILY B"/>
    <property type="match status" value="1"/>
</dbReference>
<dbReference type="GO" id="GO:0030253">
    <property type="term" value="P:protein secretion by the type I secretion system"/>
    <property type="evidence" value="ECO:0007669"/>
    <property type="project" value="InterPro"/>
</dbReference>
<evidence type="ECO:0000256" key="2">
    <source>
        <dbReference type="ARBA" id="ARBA00022692"/>
    </source>
</evidence>
<comment type="caution">
    <text evidence="11">The sequence shown here is derived from an EMBL/GenBank/DDBJ whole genome shotgun (WGS) entry which is preliminary data.</text>
</comment>
<dbReference type="InterPro" id="IPR036640">
    <property type="entry name" value="ABC1_TM_sf"/>
</dbReference>
<organism evidence="11 13">
    <name type="scientific">Sphingomonas yabuuchiae</name>
    <dbReference type="NCBI Taxonomy" id="172044"/>
    <lineage>
        <taxon>Bacteria</taxon>
        <taxon>Pseudomonadati</taxon>
        <taxon>Pseudomonadota</taxon>
        <taxon>Alphaproteobacteria</taxon>
        <taxon>Sphingomonadales</taxon>
        <taxon>Sphingomonadaceae</taxon>
        <taxon>Sphingomonas</taxon>
    </lineage>
</organism>
<dbReference type="InterPro" id="IPR027417">
    <property type="entry name" value="P-loop_NTPase"/>
</dbReference>
<accession>A0AA40ZYC9</accession>
<dbReference type="Pfam" id="PF00664">
    <property type="entry name" value="ABC_membrane"/>
    <property type="match status" value="1"/>
</dbReference>
<dbReference type="Gene3D" id="3.40.50.300">
    <property type="entry name" value="P-loop containing nucleotide triphosphate hydrolases"/>
    <property type="match status" value="1"/>
</dbReference>
<dbReference type="PROSITE" id="PS00211">
    <property type="entry name" value="ABC_TRANSPORTER_1"/>
    <property type="match status" value="1"/>
</dbReference>
<keyword evidence="2 7" id="KW-0812">Transmembrane</keyword>
<protein>
    <submittedName>
        <fullName evidence="10">ATP-binding cassette subfamily C protein</fullName>
    </submittedName>
    <submittedName>
        <fullName evidence="11">Type I secretion system permease/ATPase</fullName>
    </submittedName>
</protein>
<dbReference type="PROSITE" id="PS50893">
    <property type="entry name" value="ABC_TRANSPORTER_2"/>
    <property type="match status" value="1"/>
</dbReference>
<dbReference type="InterPro" id="IPR003593">
    <property type="entry name" value="AAA+_ATPase"/>
</dbReference>
<dbReference type="PANTHER" id="PTHR24221:SF248">
    <property type="entry name" value="ABC TRANSPORTER TRANSMEMBRANE REGION"/>
    <property type="match status" value="1"/>
</dbReference>
<dbReference type="Gene3D" id="1.20.1560.10">
    <property type="entry name" value="ABC transporter type 1, transmembrane domain"/>
    <property type="match status" value="1"/>
</dbReference>
<evidence type="ECO:0000313" key="10">
    <source>
        <dbReference type="EMBL" id="MBB4611040.1"/>
    </source>
</evidence>
<dbReference type="NCBIfam" id="TIGR01842">
    <property type="entry name" value="type_I_sec_PrtD"/>
    <property type="match status" value="1"/>
</dbReference>
<evidence type="ECO:0000259" key="8">
    <source>
        <dbReference type="PROSITE" id="PS50893"/>
    </source>
</evidence>
<evidence type="ECO:0000256" key="5">
    <source>
        <dbReference type="ARBA" id="ARBA00022989"/>
    </source>
</evidence>
<gene>
    <name evidence="10" type="ORF">GGQ89_003280</name>
    <name evidence="11" type="ORF">JYA60_08550</name>
</gene>
<evidence type="ECO:0000259" key="9">
    <source>
        <dbReference type="PROSITE" id="PS50929"/>
    </source>
</evidence>
<keyword evidence="5 7" id="KW-1133">Transmembrane helix</keyword>
<dbReference type="RefSeq" id="WP_206362734.1">
    <property type="nucleotide sequence ID" value="NZ_JAFHKU010000126.1"/>
</dbReference>
<dbReference type="GO" id="GO:0030256">
    <property type="term" value="C:type I protein secretion system complex"/>
    <property type="evidence" value="ECO:0007669"/>
    <property type="project" value="InterPro"/>
</dbReference>
<dbReference type="Pfam" id="PF00005">
    <property type="entry name" value="ABC_tran"/>
    <property type="match status" value="1"/>
</dbReference>
<dbReference type="InterPro" id="IPR039421">
    <property type="entry name" value="Type_1_exporter"/>
</dbReference>
<evidence type="ECO:0000313" key="11">
    <source>
        <dbReference type="EMBL" id="MBN3558274.1"/>
    </source>
</evidence>
<keyword evidence="6 7" id="KW-0472">Membrane</keyword>
<keyword evidence="4 10" id="KW-0067">ATP-binding</keyword>
<dbReference type="SUPFAM" id="SSF52540">
    <property type="entry name" value="P-loop containing nucleoside triphosphate hydrolases"/>
    <property type="match status" value="1"/>
</dbReference>
<dbReference type="EMBL" id="JAFHKU010000126">
    <property type="protein sequence ID" value="MBN3558274.1"/>
    <property type="molecule type" value="Genomic_DNA"/>
</dbReference>
<feature type="transmembrane region" description="Helical" evidence="7">
    <location>
        <begin position="143"/>
        <end position="162"/>
    </location>
</feature>
<feature type="transmembrane region" description="Helical" evidence="7">
    <location>
        <begin position="116"/>
        <end position="137"/>
    </location>
</feature>
<dbReference type="GO" id="GO:0005886">
    <property type="term" value="C:plasma membrane"/>
    <property type="evidence" value="ECO:0007669"/>
    <property type="project" value="UniProtKB-SubCell"/>
</dbReference>
<dbReference type="InterPro" id="IPR010128">
    <property type="entry name" value="ATPase_T1SS_PrtD-like"/>
</dbReference>
<evidence type="ECO:0000256" key="1">
    <source>
        <dbReference type="ARBA" id="ARBA00004651"/>
    </source>
</evidence>
<evidence type="ECO:0000313" key="12">
    <source>
        <dbReference type="Proteomes" id="UP000584663"/>
    </source>
</evidence>
<dbReference type="PROSITE" id="PS50929">
    <property type="entry name" value="ABC_TM1F"/>
    <property type="match status" value="1"/>
</dbReference>
<comment type="subcellular location">
    <subcellularLocation>
        <location evidence="1">Cell membrane</location>
        <topology evidence="1">Multi-pass membrane protein</topology>
    </subcellularLocation>
</comment>
<feature type="transmembrane region" description="Helical" evidence="7">
    <location>
        <begin position="243"/>
        <end position="268"/>
    </location>
</feature>
<dbReference type="AlphaFoldDB" id="A0AA40ZYC9"/>
<dbReference type="GO" id="GO:0016887">
    <property type="term" value="F:ATP hydrolysis activity"/>
    <property type="evidence" value="ECO:0007669"/>
    <property type="project" value="InterPro"/>
</dbReference>
<dbReference type="GO" id="GO:0005524">
    <property type="term" value="F:ATP binding"/>
    <property type="evidence" value="ECO:0007669"/>
    <property type="project" value="UniProtKB-KW"/>
</dbReference>
<evidence type="ECO:0000256" key="6">
    <source>
        <dbReference type="ARBA" id="ARBA00023136"/>
    </source>
</evidence>
<reference evidence="10 12" key="1">
    <citation type="submission" date="2020-08" db="EMBL/GenBank/DDBJ databases">
        <title>Genomic Encyclopedia of Type Strains, Phase IV (KMG-IV): sequencing the most valuable type-strain genomes for metagenomic binning, comparative biology and taxonomic classification.</title>
        <authorList>
            <person name="Goeker M."/>
        </authorList>
    </citation>
    <scope>NUCLEOTIDE SEQUENCE [LARGE SCALE GENOMIC DNA]</scope>
    <source>
        <strain evidence="10 12">DSM 14562</strain>
    </source>
</reference>
<evidence type="ECO:0000256" key="7">
    <source>
        <dbReference type="SAM" id="Phobius"/>
    </source>
</evidence>
<dbReference type="Proteomes" id="UP000704529">
    <property type="component" value="Unassembled WGS sequence"/>
</dbReference>
<dbReference type="InterPro" id="IPR003439">
    <property type="entry name" value="ABC_transporter-like_ATP-bd"/>
</dbReference>
<feature type="domain" description="ABC transmembrane type-1" evidence="9">
    <location>
        <begin position="11"/>
        <end position="288"/>
    </location>
</feature>
<proteinExistence type="predicted"/>
<dbReference type="GO" id="GO:0140359">
    <property type="term" value="F:ABC-type transporter activity"/>
    <property type="evidence" value="ECO:0007669"/>
    <property type="project" value="InterPro"/>
</dbReference>
<dbReference type="SMART" id="SM00382">
    <property type="entry name" value="AAA"/>
    <property type="match status" value="1"/>
</dbReference>
<evidence type="ECO:0000256" key="3">
    <source>
        <dbReference type="ARBA" id="ARBA00022741"/>
    </source>
</evidence>
<keyword evidence="12" id="KW-1185">Reference proteome</keyword>
<feature type="transmembrane region" description="Helical" evidence="7">
    <location>
        <begin position="42"/>
        <end position="62"/>
    </location>
</feature>